<name>A0A5F2BE01_9LEPT</name>
<dbReference type="EMBL" id="RQGN01000044">
    <property type="protein sequence ID" value="TGM03712.1"/>
    <property type="molecule type" value="Genomic_DNA"/>
</dbReference>
<evidence type="ECO:0000313" key="2">
    <source>
        <dbReference type="Proteomes" id="UP000298429"/>
    </source>
</evidence>
<proteinExistence type="predicted"/>
<comment type="caution">
    <text evidence="1">The sequence shown here is derived from an EMBL/GenBank/DDBJ whole genome shotgun (WGS) entry which is preliminary data.</text>
</comment>
<gene>
    <name evidence="1" type="ORF">EHQ76_08685</name>
</gene>
<sequence length="239" mass="26328">MTSYKFAPAILGLICTFLFHCIQENASNPSLQLALIEVQSQTVPKLEVPEIKACLVSNQIATGKITTCYELEKDKCNLDFFNNIRTPTTLQNRRDDLNFISINFPSCATGTGPLFTKYFNLQTPASMLWKDAFGFNGANNESQFQFTNQKSCKSLGLESSAFVTGSFSRLLNGNELSKLDSLEAELALIPATTATCMNDLNFSTELIALTQNIKNGILLRGVTCSFQTGTAYPLCPWVL</sequence>
<protein>
    <submittedName>
        <fullName evidence="1">Uncharacterized protein</fullName>
    </submittedName>
</protein>
<reference evidence="1 2" key="1">
    <citation type="journal article" date="2019" name="PLoS Negl. Trop. Dis.">
        <title>Revisiting the worldwide diversity of Leptospira species in the environment.</title>
        <authorList>
            <person name="Vincent A.T."/>
            <person name="Schiettekatte O."/>
            <person name="Bourhy P."/>
            <person name="Veyrier F.J."/>
            <person name="Picardeau M."/>
        </authorList>
    </citation>
    <scope>NUCLEOTIDE SEQUENCE [LARGE SCALE GENOMIC DNA]</scope>
    <source>
        <strain evidence="1 2">201702444</strain>
    </source>
</reference>
<organism evidence="1 2">
    <name type="scientific">Leptospira barantonii</name>
    <dbReference type="NCBI Taxonomy" id="2023184"/>
    <lineage>
        <taxon>Bacteria</taxon>
        <taxon>Pseudomonadati</taxon>
        <taxon>Spirochaetota</taxon>
        <taxon>Spirochaetia</taxon>
        <taxon>Leptospirales</taxon>
        <taxon>Leptospiraceae</taxon>
        <taxon>Leptospira</taxon>
    </lineage>
</organism>
<dbReference type="Proteomes" id="UP000298429">
    <property type="component" value="Unassembled WGS sequence"/>
</dbReference>
<accession>A0A5F2BE01</accession>
<evidence type="ECO:0000313" key="1">
    <source>
        <dbReference type="EMBL" id="TGM03712.1"/>
    </source>
</evidence>
<dbReference type="OrthoDB" id="331788at2"/>
<dbReference type="AlphaFoldDB" id="A0A5F2BE01"/>